<protein>
    <submittedName>
        <fullName evidence="2">Uncharacterized protein</fullName>
    </submittedName>
</protein>
<accession>A0A7C8MJL5</accession>
<sequence length="521" mass="56095">MADNAPNRNNQPPPPLATIDSTSNANVPFTPRSSSFPDGLDSDSDLDAFVPTPTHSPGGPQYDELPPSYDEAQQQALQDARAGVPPLDPNDLEVRNLVLDDNLAAPSPASPPLSSRSPGNPNAYELEQDSRRNGSGHGTDIPMYQVHASEQILVGRMPTGASAPVLDMLLSQALEFAHHEPDTDARYAPRLMRPVAIPQQNARVSSEDETIQFLRAYAKALHAHSIRPAEFTEFLDGLNTLCIATGSTANHLVQRGMDSNVEPSLVHNYIDSANEIFFAPRGLRVSLQSLYTLLDALNIPNERGQRSGAVVSALDDHLTAPQKAQALHPWAEQLESDVPSMSTQSLVVKEMSERLRHQPQNSPIYDQEAPSGGDHKVNSEKQDDDPPHSVPELPPGPDSTSPWPWGNGNAGAGRPFGPFEMPGAWPPGASGRGPFSQHRERGRGRWGNHRGPGAPPSPFGLQGFPSAPRGFGPGTNANTLGNEWAAWGEGIAKWGEDFGKRMEKWGQQVGQDAARGGPGAW</sequence>
<reference evidence="2 3" key="1">
    <citation type="submission" date="2020-01" db="EMBL/GenBank/DDBJ databases">
        <authorList>
            <consortium name="DOE Joint Genome Institute"/>
            <person name="Haridas S."/>
            <person name="Albert R."/>
            <person name="Binder M."/>
            <person name="Bloem J."/>
            <person name="Labutti K."/>
            <person name="Salamov A."/>
            <person name="Andreopoulos B."/>
            <person name="Baker S.E."/>
            <person name="Barry K."/>
            <person name="Bills G."/>
            <person name="Bluhm B.H."/>
            <person name="Cannon C."/>
            <person name="Castanera R."/>
            <person name="Culley D.E."/>
            <person name="Daum C."/>
            <person name="Ezra D."/>
            <person name="Gonzalez J.B."/>
            <person name="Henrissat B."/>
            <person name="Kuo A."/>
            <person name="Liang C."/>
            <person name="Lipzen A."/>
            <person name="Lutzoni F."/>
            <person name="Magnuson J."/>
            <person name="Mondo S."/>
            <person name="Nolan M."/>
            <person name="Ohm R."/>
            <person name="Pangilinan J."/>
            <person name="Park H.-J.H."/>
            <person name="Ramirez L."/>
            <person name="Alfaro M."/>
            <person name="Sun H."/>
            <person name="Tritt A."/>
            <person name="Yoshinaga Y."/>
            <person name="Zwiers L.-H.L."/>
            <person name="Turgeon B.G."/>
            <person name="Goodwin S.B."/>
            <person name="Spatafora J.W."/>
            <person name="Crous P.W."/>
            <person name="Grigoriev I.V."/>
        </authorList>
    </citation>
    <scope>NUCLEOTIDE SEQUENCE [LARGE SCALE GENOMIC DNA]</scope>
    <source>
        <strain evidence="2 3">CBS 611.86</strain>
    </source>
</reference>
<dbReference type="InterPro" id="IPR053221">
    <property type="entry name" value="Burnettramic_acid_biosynth"/>
</dbReference>
<feature type="compositionally biased region" description="Low complexity" evidence="1">
    <location>
        <begin position="103"/>
        <end position="118"/>
    </location>
</feature>
<proteinExistence type="predicted"/>
<evidence type="ECO:0000256" key="1">
    <source>
        <dbReference type="SAM" id="MobiDB-lite"/>
    </source>
</evidence>
<organism evidence="2 3">
    <name type="scientific">Massariosphaeria phaeospora</name>
    <dbReference type="NCBI Taxonomy" id="100035"/>
    <lineage>
        <taxon>Eukaryota</taxon>
        <taxon>Fungi</taxon>
        <taxon>Dikarya</taxon>
        <taxon>Ascomycota</taxon>
        <taxon>Pezizomycotina</taxon>
        <taxon>Dothideomycetes</taxon>
        <taxon>Pleosporomycetidae</taxon>
        <taxon>Pleosporales</taxon>
        <taxon>Pleosporales incertae sedis</taxon>
        <taxon>Massariosphaeria</taxon>
    </lineage>
</organism>
<dbReference type="PANTHER" id="PTHR38887">
    <property type="entry name" value="CHROMOSOME 21, WHOLE GENOME SHOTGUN SEQUENCE"/>
    <property type="match status" value="1"/>
</dbReference>
<feature type="region of interest" description="Disordered" evidence="1">
    <location>
        <begin position="354"/>
        <end position="455"/>
    </location>
</feature>
<feature type="compositionally biased region" description="Low complexity" evidence="1">
    <location>
        <begin position="1"/>
        <end position="10"/>
    </location>
</feature>
<feature type="compositionally biased region" description="Polar residues" evidence="1">
    <location>
        <begin position="19"/>
        <end position="36"/>
    </location>
</feature>
<evidence type="ECO:0000313" key="2">
    <source>
        <dbReference type="EMBL" id="KAF2868705.1"/>
    </source>
</evidence>
<dbReference type="PANTHER" id="PTHR38887:SF1">
    <property type="entry name" value="RAS MODIFICATION PROTEIN ERF4"/>
    <property type="match status" value="1"/>
</dbReference>
<feature type="compositionally biased region" description="Basic and acidic residues" evidence="1">
    <location>
        <begin position="373"/>
        <end position="387"/>
    </location>
</feature>
<evidence type="ECO:0000313" key="3">
    <source>
        <dbReference type="Proteomes" id="UP000481861"/>
    </source>
</evidence>
<keyword evidence="3" id="KW-1185">Reference proteome</keyword>
<comment type="caution">
    <text evidence="2">The sequence shown here is derived from an EMBL/GenBank/DDBJ whole genome shotgun (WGS) entry which is preliminary data.</text>
</comment>
<gene>
    <name evidence="2" type="ORF">BDV95DRAFT_525747</name>
</gene>
<dbReference type="OrthoDB" id="3068835at2759"/>
<dbReference type="AlphaFoldDB" id="A0A7C8MJL5"/>
<feature type="non-terminal residue" evidence="2">
    <location>
        <position position="521"/>
    </location>
</feature>
<feature type="region of interest" description="Disordered" evidence="1">
    <location>
        <begin position="1"/>
        <end position="141"/>
    </location>
</feature>
<dbReference type="Proteomes" id="UP000481861">
    <property type="component" value="Unassembled WGS sequence"/>
</dbReference>
<feature type="compositionally biased region" description="Pro residues" evidence="1">
    <location>
        <begin position="388"/>
        <end position="397"/>
    </location>
</feature>
<dbReference type="EMBL" id="JAADJZ010000018">
    <property type="protein sequence ID" value="KAF2868705.1"/>
    <property type="molecule type" value="Genomic_DNA"/>
</dbReference>
<name>A0A7C8MJL5_9PLEO</name>